<evidence type="ECO:0000313" key="1">
    <source>
        <dbReference type="EMBL" id="WYW17290.1"/>
    </source>
</evidence>
<proteinExistence type="predicted"/>
<keyword evidence="2" id="KW-1185">Reference proteome</keyword>
<gene>
    <name evidence="1" type="ORF">LCL61_17210</name>
</gene>
<evidence type="ECO:0000313" key="2">
    <source>
        <dbReference type="Proteomes" id="UP001456344"/>
    </source>
</evidence>
<sequence>MTGQFGMVGRGAENVGFGERGAQILGVRGGTPAQKPETDGTTAEPVIAPAKSAQASVRSWRSRSSRVNRSVRAVLSRWNKKVDVEPSRVPATAMRLVSHAFLRRSLPCRGTPRAR</sequence>
<dbReference type="EMBL" id="CP150484">
    <property type="protein sequence ID" value="WYW17290.1"/>
    <property type="molecule type" value="Genomic_DNA"/>
</dbReference>
<organism evidence="1 2">
    <name type="scientific">Amycolatopsis coloradensis</name>
    <dbReference type="NCBI Taxonomy" id="76021"/>
    <lineage>
        <taxon>Bacteria</taxon>
        <taxon>Bacillati</taxon>
        <taxon>Actinomycetota</taxon>
        <taxon>Actinomycetes</taxon>
        <taxon>Pseudonocardiales</taxon>
        <taxon>Pseudonocardiaceae</taxon>
        <taxon>Amycolatopsis</taxon>
    </lineage>
</organism>
<protein>
    <submittedName>
        <fullName evidence="1">Uncharacterized protein</fullName>
    </submittedName>
</protein>
<reference evidence="1" key="1">
    <citation type="submission" date="2023-10" db="EMBL/GenBank/DDBJ databases">
        <title>Whole genome sequencing of actinobacterial strain Amycolatopsis sp. (BCA-696) identifies the underlying plant growth-promoting genes.</title>
        <authorList>
            <person name="Gandham P."/>
            <person name="Vadla N."/>
            <person name="Saji A."/>
            <person name="Srinivas V."/>
            <person name="Ruperao P."/>
            <person name="Selvanayagam S."/>
            <person name="Saxena R.K."/>
            <person name="Rathore A."/>
            <person name="Gopalakrishnan S."/>
            <person name="Thakur V."/>
        </authorList>
    </citation>
    <scope>NUCLEOTIDE SEQUENCE</scope>
    <source>
        <strain evidence="1">BCA-696</strain>
    </source>
</reference>
<name>A0ACD5BD87_9PSEU</name>
<accession>A0ACD5BD87</accession>
<dbReference type="Proteomes" id="UP001456344">
    <property type="component" value="Chromosome"/>
</dbReference>